<comment type="caution">
    <text evidence="1">The sequence shown here is derived from an EMBL/GenBank/DDBJ whole genome shotgun (WGS) entry which is preliminary data.</text>
</comment>
<sequence>MPVDLSSLRLRYADVARALDVRRPVVSMWRTRSADTSTPFPSGELIRADELLAWLRDTGRDRVGEAALLALHGDLEIPGLSTAEVASGAEALLVLARLTGEHLGGLGPAGLVSLADDLDPDDAFLVAEIEALGAHARQIAGFVTLMLDAVPDPGSALEVRRRRAGSSPRIHSTAVSLVTRVALALAGWGPGEDVAVVDAFPGDGDLAAGMPRVVGGWEGARLVVPSQGGGAAARAHRRRMHAHGWIVVEAGRRPGGPLVVADLTGVGDAAEALEHADEIALGMSPGARAVLIGRGSAFAGGLGVSFEDGLRADLLRTGRVRAIVGLPPGLIPGRPRESVTLWVMGDPMDATALERRWTTVTDVARLAGVGGTLPGVVLDDLVTDVLAAVEGDDAGRRHSFAHASVVRTRALVLRRGSLLTLADRDRWARSSSDLALAERAADLVRSSATPPREELPLIVSSHVPNVSELVTIEALIGLGQLRVIPGARVPESLGERTSDRSGSGLRVLTAADVIAGVVDVDRRVDAFTLAQVLPAARLTQPGDVVITATPRPAAVVDVDGGALVATPARVIRVTPGSGVSPHLAAAAVCDRPVGDRRWQRWFLPRVTPEAARTVEEAWAVVAERESQLRGELDRLAQLRRAIAEGISDGSVRIVLDQASESFEERSPRGA</sequence>
<evidence type="ECO:0000313" key="1">
    <source>
        <dbReference type="EMBL" id="PWD50685.1"/>
    </source>
</evidence>
<dbReference type="AlphaFoldDB" id="A0A2U1ZUM4"/>
<keyword evidence="2" id="KW-1185">Reference proteome</keyword>
<protein>
    <submittedName>
        <fullName evidence="1">Uncharacterized protein</fullName>
    </submittedName>
</protein>
<dbReference type="EMBL" id="PYHR01000002">
    <property type="protein sequence ID" value="PWD50685.1"/>
    <property type="molecule type" value="Genomic_DNA"/>
</dbReference>
<dbReference type="OrthoDB" id="9784823at2"/>
<gene>
    <name evidence="1" type="ORF">C8046_08485</name>
</gene>
<evidence type="ECO:0000313" key="2">
    <source>
        <dbReference type="Proteomes" id="UP000245166"/>
    </source>
</evidence>
<reference evidence="1 2" key="1">
    <citation type="submission" date="2018-03" db="EMBL/GenBank/DDBJ databases">
        <title>Genome assembly of novel Miniimonas species PCH200.</title>
        <authorList>
            <person name="Thakur V."/>
            <person name="Kumar V."/>
            <person name="Singh D."/>
        </authorList>
    </citation>
    <scope>NUCLEOTIDE SEQUENCE [LARGE SCALE GENOMIC DNA]</scope>
    <source>
        <strain evidence="1 2">PCH200</strain>
    </source>
</reference>
<name>A0A2U1ZUM4_9MICO</name>
<accession>A0A2U1ZUM4</accession>
<dbReference type="RefSeq" id="WP_109229066.1">
    <property type="nucleotide sequence ID" value="NZ_PYHR01000002.1"/>
</dbReference>
<proteinExistence type="predicted"/>
<dbReference type="Proteomes" id="UP000245166">
    <property type="component" value="Unassembled WGS sequence"/>
</dbReference>
<organism evidence="1 2">
    <name type="scientific">Serinibacter arcticus</name>
    <dbReference type="NCBI Taxonomy" id="1655435"/>
    <lineage>
        <taxon>Bacteria</taxon>
        <taxon>Bacillati</taxon>
        <taxon>Actinomycetota</taxon>
        <taxon>Actinomycetes</taxon>
        <taxon>Micrococcales</taxon>
        <taxon>Beutenbergiaceae</taxon>
        <taxon>Serinibacter</taxon>
    </lineage>
</organism>